<feature type="signal peptide" evidence="2">
    <location>
        <begin position="1"/>
        <end position="28"/>
    </location>
</feature>
<accession>A0A9P4Q1C1</accession>
<dbReference type="Proteomes" id="UP000799441">
    <property type="component" value="Unassembled WGS sequence"/>
</dbReference>
<feature type="compositionally biased region" description="Low complexity" evidence="1">
    <location>
        <begin position="141"/>
        <end position="155"/>
    </location>
</feature>
<gene>
    <name evidence="3" type="ORF">K431DRAFT_151469</name>
</gene>
<feature type="chain" id="PRO_5040253675" description="Secreted protein" evidence="2">
    <location>
        <begin position="29"/>
        <end position="161"/>
    </location>
</feature>
<evidence type="ECO:0000256" key="2">
    <source>
        <dbReference type="SAM" id="SignalP"/>
    </source>
</evidence>
<organism evidence="3 4">
    <name type="scientific">Polychaeton citri CBS 116435</name>
    <dbReference type="NCBI Taxonomy" id="1314669"/>
    <lineage>
        <taxon>Eukaryota</taxon>
        <taxon>Fungi</taxon>
        <taxon>Dikarya</taxon>
        <taxon>Ascomycota</taxon>
        <taxon>Pezizomycotina</taxon>
        <taxon>Dothideomycetes</taxon>
        <taxon>Dothideomycetidae</taxon>
        <taxon>Capnodiales</taxon>
        <taxon>Capnodiaceae</taxon>
        <taxon>Polychaeton</taxon>
    </lineage>
</organism>
<dbReference type="AlphaFoldDB" id="A0A9P4Q1C1"/>
<evidence type="ECO:0000256" key="1">
    <source>
        <dbReference type="SAM" id="MobiDB-lite"/>
    </source>
</evidence>
<evidence type="ECO:0000313" key="3">
    <source>
        <dbReference type="EMBL" id="KAF2717593.1"/>
    </source>
</evidence>
<dbReference type="EMBL" id="MU003840">
    <property type="protein sequence ID" value="KAF2717593.1"/>
    <property type="molecule type" value="Genomic_DNA"/>
</dbReference>
<comment type="caution">
    <text evidence="3">The sequence shown here is derived from an EMBL/GenBank/DDBJ whole genome shotgun (WGS) entry which is preliminary data.</text>
</comment>
<keyword evidence="2" id="KW-0732">Signal</keyword>
<feature type="region of interest" description="Disordered" evidence="1">
    <location>
        <begin position="140"/>
        <end position="161"/>
    </location>
</feature>
<name>A0A9P4Q1C1_9PEZI</name>
<sequence>MPFASRMVPRRRVAMYISLCLSLPVCLPRPVCLIYFQHSIHVNARQACTCQTTSIIPRHCRSRYPQLDHATVSSPPTLYNNTASLATRLYISSYTDHTLAKVNTIFATTLLERQIASFALPHLPIRTDWYPSSHAIHNELPPAAASPRRQASRPQAKWHCA</sequence>
<evidence type="ECO:0008006" key="5">
    <source>
        <dbReference type="Google" id="ProtNLM"/>
    </source>
</evidence>
<keyword evidence="4" id="KW-1185">Reference proteome</keyword>
<reference evidence="3" key="1">
    <citation type="journal article" date="2020" name="Stud. Mycol.">
        <title>101 Dothideomycetes genomes: a test case for predicting lifestyles and emergence of pathogens.</title>
        <authorList>
            <person name="Haridas S."/>
            <person name="Albert R."/>
            <person name="Binder M."/>
            <person name="Bloem J."/>
            <person name="Labutti K."/>
            <person name="Salamov A."/>
            <person name="Andreopoulos B."/>
            <person name="Baker S."/>
            <person name="Barry K."/>
            <person name="Bills G."/>
            <person name="Bluhm B."/>
            <person name="Cannon C."/>
            <person name="Castanera R."/>
            <person name="Culley D."/>
            <person name="Daum C."/>
            <person name="Ezra D."/>
            <person name="Gonzalez J."/>
            <person name="Henrissat B."/>
            <person name="Kuo A."/>
            <person name="Liang C."/>
            <person name="Lipzen A."/>
            <person name="Lutzoni F."/>
            <person name="Magnuson J."/>
            <person name="Mondo S."/>
            <person name="Nolan M."/>
            <person name="Ohm R."/>
            <person name="Pangilinan J."/>
            <person name="Park H.-J."/>
            <person name="Ramirez L."/>
            <person name="Alfaro M."/>
            <person name="Sun H."/>
            <person name="Tritt A."/>
            <person name="Yoshinaga Y."/>
            <person name="Zwiers L.-H."/>
            <person name="Turgeon B."/>
            <person name="Goodwin S."/>
            <person name="Spatafora J."/>
            <person name="Crous P."/>
            <person name="Grigoriev I."/>
        </authorList>
    </citation>
    <scope>NUCLEOTIDE SEQUENCE</scope>
    <source>
        <strain evidence="3">CBS 116435</strain>
    </source>
</reference>
<evidence type="ECO:0000313" key="4">
    <source>
        <dbReference type="Proteomes" id="UP000799441"/>
    </source>
</evidence>
<proteinExistence type="predicted"/>
<protein>
    <recommendedName>
        <fullName evidence="5">Secreted protein</fullName>
    </recommendedName>
</protein>